<protein>
    <submittedName>
        <fullName evidence="1">Uncharacterized protein</fullName>
    </submittedName>
</protein>
<reference evidence="1 2" key="1">
    <citation type="submission" date="2019-03" db="EMBL/GenBank/DDBJ databases">
        <title>Genomic Encyclopedia of Type Strains, Phase IV (KMG-IV): sequencing the most valuable type-strain genomes for metagenomic binning, comparative biology and taxonomic classification.</title>
        <authorList>
            <person name="Goeker M."/>
        </authorList>
    </citation>
    <scope>NUCLEOTIDE SEQUENCE [LARGE SCALE GENOMIC DNA]</scope>
    <source>
        <strain evidence="1 2">DSM 44496</strain>
    </source>
</reference>
<keyword evidence="2" id="KW-1185">Reference proteome</keyword>
<dbReference type="AlphaFoldDB" id="A0A4R6PUH9"/>
<accession>A0A4R6PUH9</accession>
<dbReference type="EMBL" id="SNXK01000001">
    <property type="protein sequence ID" value="TDP40996.1"/>
    <property type="molecule type" value="Genomic_DNA"/>
</dbReference>
<gene>
    <name evidence="1" type="ORF">DFR75_10194</name>
</gene>
<evidence type="ECO:0000313" key="2">
    <source>
        <dbReference type="Proteomes" id="UP000295087"/>
    </source>
</evidence>
<dbReference type="RefSeq" id="WP_067492148.1">
    <property type="nucleotide sequence ID" value="NZ_JBHXPO010000001.1"/>
</dbReference>
<name>A0A4R6PUH9_NOCIG</name>
<comment type="caution">
    <text evidence="1">The sequence shown here is derived from an EMBL/GenBank/DDBJ whole genome shotgun (WGS) entry which is preliminary data.</text>
</comment>
<organism evidence="1 2">
    <name type="scientific">Nocardia ignorata</name>
    <dbReference type="NCBI Taxonomy" id="145285"/>
    <lineage>
        <taxon>Bacteria</taxon>
        <taxon>Bacillati</taxon>
        <taxon>Actinomycetota</taxon>
        <taxon>Actinomycetes</taxon>
        <taxon>Mycobacteriales</taxon>
        <taxon>Nocardiaceae</taxon>
        <taxon>Nocardia</taxon>
    </lineage>
</organism>
<sequence length="176" mass="19606">MTEPDPNEPSLDAARRTYPVGDHVTGVVTMIPRPGTIGLFVDLGRPPTGFVDVLNLPESVDHWPTVGTVTEFEVLQHTHRQVRLWPLDATFRPSAAAGWTMSDREWHAVKRRHPVGSEVTAEITHVFSSNREYVVEFDGVWSALPWTGEPPIAGTTAGFVVDRHLDETHRILLRTG</sequence>
<proteinExistence type="predicted"/>
<evidence type="ECO:0000313" key="1">
    <source>
        <dbReference type="EMBL" id="TDP40996.1"/>
    </source>
</evidence>
<dbReference type="Proteomes" id="UP000295087">
    <property type="component" value="Unassembled WGS sequence"/>
</dbReference>